<feature type="compositionally biased region" description="Low complexity" evidence="1">
    <location>
        <begin position="623"/>
        <end position="632"/>
    </location>
</feature>
<organism evidence="3 4">
    <name type="scientific">Calocera cornea HHB12733</name>
    <dbReference type="NCBI Taxonomy" id="1353952"/>
    <lineage>
        <taxon>Eukaryota</taxon>
        <taxon>Fungi</taxon>
        <taxon>Dikarya</taxon>
        <taxon>Basidiomycota</taxon>
        <taxon>Agaricomycotina</taxon>
        <taxon>Dacrymycetes</taxon>
        <taxon>Dacrymycetales</taxon>
        <taxon>Dacrymycetaceae</taxon>
        <taxon>Calocera</taxon>
    </lineage>
</organism>
<dbReference type="AlphaFoldDB" id="A0A165CQ47"/>
<sequence>MRLTTLPAELLEHVLAELDLASLAACHQVCKRLHATITHSTLLQYRTALSLHALSPTSSALPTRERLTRLLAHAARWRALLPDPAYSALLPLPQNTGSTYELYGSLFVRGLALPRPHTTTQSRTDALHVLHLPSALSQRGTREWLWRADGRDCAWSDFTLSPAADLVVLVEKRPPLHTAPRFRIHLLTLSSGRPHPAAKHPILTHTCRDDRPQQHQQQPGRSTAYSYLMQVCGGTLACLFLPSERTPQHLRGDVSEELVLWDWRTGQLRAVYSGEPDPLQDSGGRRPVDRGEAPKTFCLLAEDALVLAGTDTGALEVCTLPPLGAAAAAPAAPTASAPTSGPARTDTTPATATFAAFPPSPSPSDPHHGVGTDPPRPTLTKKARFLLPALRPSTARILSVLTRSDPSPAEGPFGYRRERGDAGGEGEGEGDEDEGADAGAGSAADGPELFYPSPSARLLALSLTLDTPPDTADELMVFVLLPTLLEPLRHPTRFAQQQPGPHQPGPHTPFSAGPTRDAKGVLVFPWPAWSARARVTDRLHSPPGYVCYVHGYRYVTGVPFVPPHLHAQAQLAAAAAHAGGGAVGGLEDLVWTRVTVWDFNPVMARRVAWEQRTALEERGGGPAAPAAGVARTAQRRRGAAAGEEHGDDGDGDGDEEEGQGIDVVQGALFPEPTWGGELALGFEGAWEDLSDSDSGSGSEEEEDGDEDGGDGDGEQEDGEGGGGGDEDEDEDGWEGFANLQDAVFPADDEIEQFDSGDEDDMPALAPFTPAAPLAPLPNAGAAPPAPPRQPAEERLSLRPATLRTQDVFVAPVESGLAAVARQMDVPGLYTGLFVDGERIIGLLERGGREYLRVDVF</sequence>
<evidence type="ECO:0000259" key="2">
    <source>
        <dbReference type="PROSITE" id="PS50181"/>
    </source>
</evidence>
<dbReference type="InterPro" id="IPR001810">
    <property type="entry name" value="F-box_dom"/>
</dbReference>
<dbReference type="InterPro" id="IPR036047">
    <property type="entry name" value="F-box-like_dom_sf"/>
</dbReference>
<feature type="compositionally biased region" description="Acidic residues" evidence="1">
    <location>
        <begin position="752"/>
        <end position="761"/>
    </location>
</feature>
<protein>
    <recommendedName>
        <fullName evidence="2">F-box domain-containing protein</fullName>
    </recommendedName>
</protein>
<dbReference type="PROSITE" id="PS50181">
    <property type="entry name" value="FBOX"/>
    <property type="match status" value="1"/>
</dbReference>
<feature type="compositionally biased region" description="Low complexity" evidence="1">
    <location>
        <begin position="762"/>
        <end position="782"/>
    </location>
</feature>
<dbReference type="SUPFAM" id="SSF81383">
    <property type="entry name" value="F-box domain"/>
    <property type="match status" value="1"/>
</dbReference>
<gene>
    <name evidence="3" type="ORF">CALCODRAFT_558745</name>
</gene>
<dbReference type="PANTHER" id="PTHR12874">
    <property type="entry name" value="F-BOX ONLY PROTEIN 48-RELATED"/>
    <property type="match status" value="1"/>
</dbReference>
<reference evidence="3 4" key="1">
    <citation type="journal article" date="2016" name="Mol. Biol. Evol.">
        <title>Comparative Genomics of Early-Diverging Mushroom-Forming Fungi Provides Insights into the Origins of Lignocellulose Decay Capabilities.</title>
        <authorList>
            <person name="Nagy L.G."/>
            <person name="Riley R."/>
            <person name="Tritt A."/>
            <person name="Adam C."/>
            <person name="Daum C."/>
            <person name="Floudas D."/>
            <person name="Sun H."/>
            <person name="Yadav J.S."/>
            <person name="Pangilinan J."/>
            <person name="Larsson K.H."/>
            <person name="Matsuura K."/>
            <person name="Barry K."/>
            <person name="Labutti K."/>
            <person name="Kuo R."/>
            <person name="Ohm R.A."/>
            <person name="Bhattacharya S.S."/>
            <person name="Shirouzu T."/>
            <person name="Yoshinaga Y."/>
            <person name="Martin F.M."/>
            <person name="Grigoriev I.V."/>
            <person name="Hibbett D.S."/>
        </authorList>
    </citation>
    <scope>NUCLEOTIDE SEQUENCE [LARGE SCALE GENOMIC DNA]</scope>
    <source>
        <strain evidence="3 4">HHB12733</strain>
    </source>
</reference>
<dbReference type="Proteomes" id="UP000076842">
    <property type="component" value="Unassembled WGS sequence"/>
</dbReference>
<dbReference type="SMART" id="SM00256">
    <property type="entry name" value="FBOX"/>
    <property type="match status" value="1"/>
</dbReference>
<name>A0A165CQ47_9BASI</name>
<feature type="compositionally biased region" description="Acidic residues" evidence="1">
    <location>
        <begin position="424"/>
        <end position="436"/>
    </location>
</feature>
<evidence type="ECO:0000313" key="3">
    <source>
        <dbReference type="EMBL" id="KZT51182.1"/>
    </source>
</evidence>
<dbReference type="GO" id="GO:0019005">
    <property type="term" value="C:SCF ubiquitin ligase complex"/>
    <property type="evidence" value="ECO:0007669"/>
    <property type="project" value="TreeGrafter"/>
</dbReference>
<proteinExistence type="predicted"/>
<dbReference type="PANTHER" id="PTHR12874:SF9">
    <property type="entry name" value="F-BOX ONLY PROTEIN 48"/>
    <property type="match status" value="1"/>
</dbReference>
<dbReference type="InParanoid" id="A0A165CQ47"/>
<accession>A0A165CQ47</accession>
<dbReference type="GO" id="GO:0031146">
    <property type="term" value="P:SCF-dependent proteasomal ubiquitin-dependent protein catabolic process"/>
    <property type="evidence" value="ECO:0007669"/>
    <property type="project" value="TreeGrafter"/>
</dbReference>
<dbReference type="CDD" id="cd09917">
    <property type="entry name" value="F-box_SF"/>
    <property type="match status" value="1"/>
</dbReference>
<evidence type="ECO:0000256" key="1">
    <source>
        <dbReference type="SAM" id="MobiDB-lite"/>
    </source>
</evidence>
<feature type="region of interest" description="Disordered" evidence="1">
    <location>
        <begin position="331"/>
        <end position="379"/>
    </location>
</feature>
<dbReference type="Gene3D" id="1.20.1280.50">
    <property type="match status" value="1"/>
</dbReference>
<dbReference type="EMBL" id="KV424121">
    <property type="protein sequence ID" value="KZT51182.1"/>
    <property type="molecule type" value="Genomic_DNA"/>
</dbReference>
<feature type="compositionally biased region" description="Low complexity" evidence="1">
    <location>
        <begin position="331"/>
        <end position="357"/>
    </location>
</feature>
<dbReference type="OrthoDB" id="3174109at2759"/>
<evidence type="ECO:0000313" key="4">
    <source>
        <dbReference type="Proteomes" id="UP000076842"/>
    </source>
</evidence>
<feature type="region of interest" description="Disordered" evidence="1">
    <location>
        <begin position="494"/>
        <end position="513"/>
    </location>
</feature>
<feature type="region of interest" description="Disordered" evidence="1">
    <location>
        <begin position="615"/>
        <end position="658"/>
    </location>
</feature>
<feature type="region of interest" description="Disordered" evidence="1">
    <location>
        <begin position="687"/>
        <end position="733"/>
    </location>
</feature>
<feature type="domain" description="F-box" evidence="2">
    <location>
        <begin position="1"/>
        <end position="46"/>
    </location>
</feature>
<feature type="region of interest" description="Disordered" evidence="1">
    <location>
        <begin position="752"/>
        <end position="792"/>
    </location>
</feature>
<keyword evidence="4" id="KW-1185">Reference proteome</keyword>
<feature type="compositionally biased region" description="Low complexity" evidence="1">
    <location>
        <begin position="437"/>
        <end position="446"/>
    </location>
</feature>
<feature type="region of interest" description="Disordered" evidence="1">
    <location>
        <begin position="398"/>
        <end position="449"/>
    </location>
</feature>
<feature type="compositionally biased region" description="Acidic residues" evidence="1">
    <location>
        <begin position="698"/>
        <end position="733"/>
    </location>
</feature>
<feature type="compositionally biased region" description="Acidic residues" evidence="1">
    <location>
        <begin position="645"/>
        <end position="658"/>
    </location>
</feature>
<dbReference type="Pfam" id="PF12937">
    <property type="entry name" value="F-box-like"/>
    <property type="match status" value="1"/>
</dbReference>
<dbReference type="GO" id="GO:0005737">
    <property type="term" value="C:cytoplasm"/>
    <property type="evidence" value="ECO:0007669"/>
    <property type="project" value="TreeGrafter"/>
</dbReference>